<organism evidence="2 3">
    <name type="scientific">Salinimicrobium oceani</name>
    <dbReference type="NCBI Taxonomy" id="2722702"/>
    <lineage>
        <taxon>Bacteria</taxon>
        <taxon>Pseudomonadati</taxon>
        <taxon>Bacteroidota</taxon>
        <taxon>Flavobacteriia</taxon>
        <taxon>Flavobacteriales</taxon>
        <taxon>Flavobacteriaceae</taxon>
        <taxon>Salinimicrobium</taxon>
    </lineage>
</organism>
<dbReference type="Proteomes" id="UP000703674">
    <property type="component" value="Unassembled WGS sequence"/>
</dbReference>
<dbReference type="InterPro" id="IPR019052">
    <property type="entry name" value="DUF2383"/>
</dbReference>
<gene>
    <name evidence="2" type="ORF">HC175_16105</name>
</gene>
<evidence type="ECO:0000313" key="3">
    <source>
        <dbReference type="Proteomes" id="UP000703674"/>
    </source>
</evidence>
<sequence length="152" mass="17779">KIRERSLRQLLEDNFKVARHCRKLAENIEDASLKYYFQNVASRRSQFAMEIAEEISYYGGKEPYMSSTSYERNRMEQGMDDQASAVRKALKINKDSLELYQNALCQIHEGSCREILLRHKAYIENGIFELRSIKTLLKYVPTSTEGSKERVN</sequence>
<proteinExistence type="predicted"/>
<comment type="caution">
    <text evidence="2">The sequence shown here is derived from an EMBL/GenBank/DDBJ whole genome shotgun (WGS) entry which is preliminary data.</text>
</comment>
<dbReference type="EMBL" id="JAAVJR010000178">
    <property type="protein sequence ID" value="NJW54433.1"/>
    <property type="molecule type" value="Genomic_DNA"/>
</dbReference>
<evidence type="ECO:0000259" key="1">
    <source>
        <dbReference type="Pfam" id="PF09537"/>
    </source>
</evidence>
<feature type="non-terminal residue" evidence="2">
    <location>
        <position position="1"/>
    </location>
</feature>
<dbReference type="Pfam" id="PF09537">
    <property type="entry name" value="DUF2383"/>
    <property type="match status" value="1"/>
</dbReference>
<dbReference type="InterPro" id="IPR012347">
    <property type="entry name" value="Ferritin-like"/>
</dbReference>
<evidence type="ECO:0000313" key="2">
    <source>
        <dbReference type="EMBL" id="NJW54433.1"/>
    </source>
</evidence>
<protein>
    <submittedName>
        <fullName evidence="2">DUF2383 domain-containing protein</fullName>
    </submittedName>
</protein>
<dbReference type="RefSeq" id="WP_168139423.1">
    <property type="nucleotide sequence ID" value="NZ_JAAVJR010000178.1"/>
</dbReference>
<accession>A0ABX1D5G0</accession>
<dbReference type="Gene3D" id="1.20.1260.10">
    <property type="match status" value="1"/>
</dbReference>
<reference evidence="2 3" key="1">
    <citation type="submission" date="2020-03" db="EMBL/GenBank/DDBJ databases">
        <title>Salinimicrobium sp. nov, isolated from SCS.</title>
        <authorList>
            <person name="Cao W.R."/>
        </authorList>
    </citation>
    <scope>NUCLEOTIDE SEQUENCE [LARGE SCALE GENOMIC DNA]</scope>
    <source>
        <strain evidence="3">J15B91</strain>
    </source>
</reference>
<name>A0ABX1D5G0_9FLAO</name>
<feature type="domain" description="DUF2383" evidence="1">
    <location>
        <begin position="5"/>
        <end position="68"/>
    </location>
</feature>
<keyword evidence="3" id="KW-1185">Reference proteome</keyword>